<reference evidence="1" key="1">
    <citation type="submission" date="2021-03" db="EMBL/GenBank/DDBJ databases">
        <title>Draft genome sequence of rust myrtle Austropuccinia psidii MF-1, a brazilian biotype.</title>
        <authorList>
            <person name="Quecine M.C."/>
            <person name="Pachon D.M.R."/>
            <person name="Bonatelli M.L."/>
            <person name="Correr F.H."/>
            <person name="Franceschini L.M."/>
            <person name="Leite T.F."/>
            <person name="Margarido G.R.A."/>
            <person name="Almeida C.A."/>
            <person name="Ferrarezi J.A."/>
            <person name="Labate C.A."/>
        </authorList>
    </citation>
    <scope>NUCLEOTIDE SEQUENCE</scope>
    <source>
        <strain evidence="1">MF-1</strain>
    </source>
</reference>
<evidence type="ECO:0000313" key="2">
    <source>
        <dbReference type="Proteomes" id="UP000765509"/>
    </source>
</evidence>
<comment type="caution">
    <text evidence="1">The sequence shown here is derived from an EMBL/GenBank/DDBJ whole genome shotgun (WGS) entry which is preliminary data.</text>
</comment>
<name>A0A9Q3FN22_9BASI</name>
<proteinExistence type="predicted"/>
<evidence type="ECO:0000313" key="1">
    <source>
        <dbReference type="EMBL" id="MBW0541447.1"/>
    </source>
</evidence>
<keyword evidence="2" id="KW-1185">Reference proteome</keyword>
<dbReference type="Proteomes" id="UP000765509">
    <property type="component" value="Unassembled WGS sequence"/>
</dbReference>
<organism evidence="1 2">
    <name type="scientific">Austropuccinia psidii MF-1</name>
    <dbReference type="NCBI Taxonomy" id="1389203"/>
    <lineage>
        <taxon>Eukaryota</taxon>
        <taxon>Fungi</taxon>
        <taxon>Dikarya</taxon>
        <taxon>Basidiomycota</taxon>
        <taxon>Pucciniomycotina</taxon>
        <taxon>Pucciniomycetes</taxon>
        <taxon>Pucciniales</taxon>
        <taxon>Sphaerophragmiaceae</taxon>
        <taxon>Austropuccinia</taxon>
    </lineage>
</organism>
<dbReference type="AlphaFoldDB" id="A0A9Q3FN22"/>
<sequence length="217" mass="26063">MSNITLDSQLSAYELIQRSLVQINEREESQHSPIVRGELDIQNKQLICNIQNGSQKNIEKTLSQSSFQKWKRPTHEEAELHWQKIEHERWLKRQRKMDKQISAEPHHLQQAEMQLAQQESKKMCKTHFLWNEESTKQLLDLMMELRFDYESLDSTLTGFLPWAHYFKSQERRKEDYSTLKNLSFNTFYWQYKALMTSYRLSHAIIDILKTTIKLNNV</sequence>
<dbReference type="EMBL" id="AVOT02046102">
    <property type="protein sequence ID" value="MBW0541447.1"/>
    <property type="molecule type" value="Genomic_DNA"/>
</dbReference>
<protein>
    <submittedName>
        <fullName evidence="1">Uncharacterized protein</fullName>
    </submittedName>
</protein>
<accession>A0A9Q3FN22</accession>
<gene>
    <name evidence="1" type="ORF">O181_081162</name>
</gene>